<feature type="disulfide bond" evidence="15">
    <location>
        <begin position="594"/>
        <end position="612"/>
    </location>
</feature>
<feature type="disulfide bond" evidence="15">
    <location>
        <begin position="854"/>
        <end position="872"/>
    </location>
</feature>
<feature type="domain" description="EGF-like" evidence="20">
    <location>
        <begin position="3722"/>
        <end position="3760"/>
    </location>
</feature>
<feature type="disulfide bond" evidence="15">
    <location>
        <begin position="424"/>
        <end position="436"/>
    </location>
</feature>
<feature type="disulfide bond" evidence="15">
    <location>
        <begin position="696"/>
        <end position="708"/>
    </location>
</feature>
<feature type="domain" description="Laminin EGF-like" evidence="21">
    <location>
        <begin position="2346"/>
        <end position="2395"/>
    </location>
</feature>
<feature type="disulfide bond" evidence="15">
    <location>
        <begin position="587"/>
        <end position="599"/>
    </location>
</feature>
<dbReference type="PRINTS" id="PR00261">
    <property type="entry name" value="LDLRECEPTOR"/>
</dbReference>
<feature type="disulfide bond" evidence="15">
    <location>
        <begin position="941"/>
        <end position="956"/>
    </location>
</feature>
<dbReference type="GO" id="GO:0005509">
    <property type="term" value="F:calcium ion binding"/>
    <property type="evidence" value="ECO:0007669"/>
    <property type="project" value="InterPro"/>
</dbReference>
<dbReference type="Pfam" id="PF13927">
    <property type="entry name" value="Ig_3"/>
    <property type="match status" value="8"/>
</dbReference>
<dbReference type="InterPro" id="IPR007110">
    <property type="entry name" value="Ig-like_dom"/>
</dbReference>
<dbReference type="PANTHER" id="PTHR10075">
    <property type="entry name" value="BASIGIN RELATED"/>
    <property type="match status" value="1"/>
</dbReference>
<feature type="domain" description="Ig-like" evidence="22">
    <location>
        <begin position="2738"/>
        <end position="2821"/>
    </location>
</feature>
<dbReference type="PROSITE" id="PS00022">
    <property type="entry name" value="EGF_1"/>
    <property type="match status" value="5"/>
</dbReference>
<feature type="domain" description="Laminin IV type A" evidence="23">
    <location>
        <begin position="1726"/>
        <end position="1905"/>
    </location>
</feature>
<dbReference type="InterPro" id="IPR002049">
    <property type="entry name" value="LE_dom"/>
</dbReference>
<dbReference type="Pfam" id="PF24973">
    <property type="entry name" value="EGF_LMN_ATRN"/>
    <property type="match status" value="3"/>
</dbReference>
<feature type="disulfide bond" evidence="15">
    <location>
        <begin position="1119"/>
        <end position="1134"/>
    </location>
</feature>
<feature type="domain" description="Ig-like" evidence="22">
    <location>
        <begin position="3461"/>
        <end position="3532"/>
    </location>
</feature>
<dbReference type="InterPro" id="IPR036364">
    <property type="entry name" value="SEA_dom_sf"/>
</dbReference>
<feature type="disulfide bond" evidence="15">
    <location>
        <begin position="817"/>
        <end position="835"/>
    </location>
</feature>
<dbReference type="InterPro" id="IPR013098">
    <property type="entry name" value="Ig_I-set"/>
</dbReference>
<dbReference type="SUPFAM" id="SSF57424">
    <property type="entry name" value="LDL receptor-like module"/>
    <property type="match status" value="18"/>
</dbReference>
<feature type="disulfide bond" evidence="15">
    <location>
        <begin position="509"/>
        <end position="527"/>
    </location>
</feature>
<keyword evidence="2" id="KW-0217">Developmental protein</keyword>
<dbReference type="Pfam" id="PF00054">
    <property type="entry name" value="Laminin_G_1"/>
    <property type="match status" value="1"/>
</dbReference>
<evidence type="ECO:0000256" key="4">
    <source>
        <dbReference type="ARBA" id="ARBA00022530"/>
    </source>
</evidence>
<keyword evidence="3" id="KW-0964">Secreted</keyword>
<organism evidence="24">
    <name type="scientific">Arion vulgaris</name>
    <dbReference type="NCBI Taxonomy" id="1028688"/>
    <lineage>
        <taxon>Eukaryota</taxon>
        <taxon>Metazoa</taxon>
        <taxon>Spiralia</taxon>
        <taxon>Lophotrochozoa</taxon>
        <taxon>Mollusca</taxon>
        <taxon>Gastropoda</taxon>
        <taxon>Heterobranchia</taxon>
        <taxon>Euthyneura</taxon>
        <taxon>Panpulmonata</taxon>
        <taxon>Eupulmonata</taxon>
        <taxon>Stylommatophora</taxon>
        <taxon>Helicina</taxon>
        <taxon>Arionoidea</taxon>
        <taxon>Arionidae</taxon>
        <taxon>Arion</taxon>
    </lineage>
</organism>
<feature type="disulfide bond" evidence="15">
    <location>
        <begin position="502"/>
        <end position="514"/>
    </location>
</feature>
<feature type="disulfide bond" evidence="15">
    <location>
        <begin position="1163"/>
        <end position="1178"/>
    </location>
</feature>
<feature type="domain" description="Ig-like" evidence="22">
    <location>
        <begin position="3110"/>
        <end position="3194"/>
    </location>
</feature>
<dbReference type="GO" id="GO:0048667">
    <property type="term" value="P:cell morphogenesis involved in neuron differentiation"/>
    <property type="evidence" value="ECO:0007669"/>
    <property type="project" value="UniProtKB-ARBA"/>
</dbReference>
<feature type="domain" description="Ig-like" evidence="22">
    <location>
        <begin position="1181"/>
        <end position="1259"/>
    </location>
</feature>
<dbReference type="Gene3D" id="2.60.120.200">
    <property type="match status" value="3"/>
</dbReference>
<dbReference type="FunFam" id="2.60.40.10:FF:000032">
    <property type="entry name" value="palladin isoform X1"/>
    <property type="match status" value="1"/>
</dbReference>
<feature type="domain" description="SEA" evidence="18">
    <location>
        <begin position="88"/>
        <end position="195"/>
    </location>
</feature>
<evidence type="ECO:0000259" key="20">
    <source>
        <dbReference type="PROSITE" id="PS50026"/>
    </source>
</evidence>
<evidence type="ECO:0000256" key="6">
    <source>
        <dbReference type="ARBA" id="ARBA00022729"/>
    </source>
</evidence>
<evidence type="ECO:0000256" key="10">
    <source>
        <dbReference type="ARBA" id="ARBA00023180"/>
    </source>
</evidence>
<dbReference type="FunFam" id="4.10.400.10:FF:000034">
    <property type="entry name" value="Low-density lipoprotein receptor-related protein 2"/>
    <property type="match status" value="2"/>
</dbReference>
<feature type="domain" description="Laminin G" evidence="19">
    <location>
        <begin position="4086"/>
        <end position="4266"/>
    </location>
</feature>
<feature type="domain" description="Laminin EGF-like" evidence="21">
    <location>
        <begin position="1939"/>
        <end position="1988"/>
    </location>
</feature>
<feature type="disulfide bond" evidence="16">
    <location>
        <begin position="2073"/>
        <end position="2082"/>
    </location>
</feature>
<dbReference type="SUPFAM" id="SSF49899">
    <property type="entry name" value="Concanavalin A-like lectins/glucanases"/>
    <property type="match status" value="3"/>
</dbReference>
<dbReference type="InterPro" id="IPR013783">
    <property type="entry name" value="Ig-like_fold"/>
</dbReference>
<evidence type="ECO:0000256" key="1">
    <source>
        <dbReference type="ARBA" id="ARBA00004302"/>
    </source>
</evidence>
<keyword evidence="8" id="KW-0084">Basement membrane</keyword>
<dbReference type="FunFam" id="2.10.25.10:FF:000090">
    <property type="entry name" value="laminin subunit alpha"/>
    <property type="match status" value="1"/>
</dbReference>
<keyword evidence="10" id="KW-0325">Glycoprotein</keyword>
<name>A0A0B7ATX1_9EUPU</name>
<feature type="disulfide bond" evidence="15">
    <location>
        <begin position="810"/>
        <end position="822"/>
    </location>
</feature>
<evidence type="ECO:0000256" key="14">
    <source>
        <dbReference type="PROSITE-ProRule" id="PRU00122"/>
    </source>
</evidence>
<dbReference type="Pfam" id="PF00008">
    <property type="entry name" value="EGF"/>
    <property type="match status" value="1"/>
</dbReference>
<feature type="domain" description="Ig-like" evidence="22">
    <location>
        <begin position="2460"/>
        <end position="2546"/>
    </location>
</feature>
<feature type="disulfide bond" evidence="16">
    <location>
        <begin position="1958"/>
        <end position="1967"/>
    </location>
</feature>
<dbReference type="Pfam" id="PF01390">
    <property type="entry name" value="SEA"/>
    <property type="match status" value="1"/>
</dbReference>
<gene>
    <name evidence="24" type="primary">ORF140450</name>
</gene>
<dbReference type="InterPro" id="IPR003599">
    <property type="entry name" value="Ig_sub"/>
</dbReference>
<dbReference type="FunFam" id="2.10.25.10:FF:000188">
    <property type="entry name" value="Laminin subunit gamma 2"/>
    <property type="match status" value="1"/>
</dbReference>
<dbReference type="SMART" id="SM00282">
    <property type="entry name" value="LamG"/>
    <property type="match status" value="3"/>
</dbReference>
<dbReference type="Pfam" id="PF07679">
    <property type="entry name" value="I-set"/>
    <property type="match status" value="4"/>
</dbReference>
<evidence type="ECO:0000256" key="9">
    <source>
        <dbReference type="ARBA" id="ARBA00023157"/>
    </source>
</evidence>
<dbReference type="GO" id="GO:0016358">
    <property type="term" value="P:dendrite development"/>
    <property type="evidence" value="ECO:0007669"/>
    <property type="project" value="UniProtKB-ARBA"/>
</dbReference>
<dbReference type="InterPro" id="IPR001881">
    <property type="entry name" value="EGF-like_Ca-bd_dom"/>
</dbReference>
<feature type="disulfide bond" evidence="13">
    <location>
        <begin position="4070"/>
        <end position="4079"/>
    </location>
</feature>
<feature type="domain" description="Ig-like" evidence="22">
    <location>
        <begin position="3201"/>
        <end position="3283"/>
    </location>
</feature>
<evidence type="ECO:0000259" key="19">
    <source>
        <dbReference type="PROSITE" id="PS50025"/>
    </source>
</evidence>
<evidence type="ECO:0000259" key="21">
    <source>
        <dbReference type="PROSITE" id="PS50027"/>
    </source>
</evidence>
<feature type="disulfide bond" evidence="15">
    <location>
        <begin position="1079"/>
        <end position="1094"/>
    </location>
</feature>
<dbReference type="SMART" id="SM00408">
    <property type="entry name" value="IGc2"/>
    <property type="match status" value="14"/>
</dbReference>
<feature type="disulfide bond" evidence="15">
    <location>
        <begin position="715"/>
        <end position="730"/>
    </location>
</feature>
<feature type="domain" description="Laminin G" evidence="19">
    <location>
        <begin position="3549"/>
        <end position="3726"/>
    </location>
</feature>
<feature type="domain" description="Ig-like" evidence="22">
    <location>
        <begin position="2648"/>
        <end position="2731"/>
    </location>
</feature>
<feature type="disulfide bond" evidence="15">
    <location>
        <begin position="630"/>
        <end position="648"/>
    </location>
</feature>
<feature type="domain" description="Ig-like" evidence="22">
    <location>
        <begin position="3374"/>
        <end position="3456"/>
    </location>
</feature>
<dbReference type="SUPFAM" id="SSF82671">
    <property type="entry name" value="SEA domain"/>
    <property type="match status" value="1"/>
</dbReference>
<feature type="domain" description="Ig-like" evidence="22">
    <location>
        <begin position="2919"/>
        <end position="3006"/>
    </location>
</feature>
<dbReference type="SMART" id="SM00192">
    <property type="entry name" value="LDLa"/>
    <property type="match status" value="18"/>
</dbReference>
<feature type="domain" description="Laminin EGF-like" evidence="21">
    <location>
        <begin position="2051"/>
        <end position="2102"/>
    </location>
</feature>
<evidence type="ECO:0000256" key="16">
    <source>
        <dbReference type="PROSITE-ProRule" id="PRU00460"/>
    </source>
</evidence>
<feature type="disulfide bond" evidence="15">
    <location>
        <begin position="847"/>
        <end position="859"/>
    </location>
</feature>
<dbReference type="SMART" id="SM00409">
    <property type="entry name" value="IG"/>
    <property type="match status" value="14"/>
</dbReference>
<dbReference type="Pfam" id="PF00053">
    <property type="entry name" value="EGF_laminin"/>
    <property type="match status" value="7"/>
</dbReference>
<feature type="disulfide bond" evidence="13">
    <location>
        <begin position="1652"/>
        <end position="1669"/>
    </location>
</feature>
<evidence type="ECO:0000256" key="11">
    <source>
        <dbReference type="ARBA" id="ARBA00023292"/>
    </source>
</evidence>
<feature type="disulfide bond" evidence="15">
    <location>
        <begin position="1060"/>
        <end position="1072"/>
    </location>
</feature>
<dbReference type="SMART" id="SM00180">
    <property type="entry name" value="EGF_Lam"/>
    <property type="match status" value="10"/>
</dbReference>
<feature type="disulfide bond" evidence="14">
    <location>
        <begin position="4239"/>
        <end position="4266"/>
    </location>
</feature>
<dbReference type="SUPFAM" id="SSF57196">
    <property type="entry name" value="EGF/Laminin"/>
    <property type="match status" value="9"/>
</dbReference>
<dbReference type="InterPro" id="IPR000034">
    <property type="entry name" value="Laminin_IV"/>
</dbReference>
<feature type="disulfide bond" evidence="15">
    <location>
        <begin position="751"/>
        <end position="766"/>
    </location>
</feature>
<feature type="disulfide bond" evidence="15">
    <location>
        <begin position="606"/>
        <end position="621"/>
    </location>
</feature>
<feature type="domain" description="Ig-like" evidence="22">
    <location>
        <begin position="2830"/>
        <end position="2912"/>
    </location>
</feature>
<feature type="signal peptide" evidence="17">
    <location>
        <begin position="1"/>
        <end position="24"/>
    </location>
</feature>
<feature type="disulfide bond" evidence="15">
    <location>
        <begin position="666"/>
        <end position="684"/>
    </location>
</feature>
<dbReference type="PROSITE" id="PS01209">
    <property type="entry name" value="LDLRA_1"/>
    <property type="match status" value="4"/>
</dbReference>
<evidence type="ECO:0008006" key="25">
    <source>
        <dbReference type="Google" id="ProtNLM"/>
    </source>
</evidence>
<feature type="disulfide bond" evidence="15">
    <location>
        <begin position="387"/>
        <end position="405"/>
    </location>
</feature>
<dbReference type="GO" id="GO:0043005">
    <property type="term" value="C:neuron projection"/>
    <property type="evidence" value="ECO:0007669"/>
    <property type="project" value="UniProtKB-ARBA"/>
</dbReference>
<dbReference type="InterPro" id="IPR023415">
    <property type="entry name" value="LDLR_class-A_CS"/>
</dbReference>
<feature type="disulfide bond" evidence="15">
    <location>
        <begin position="659"/>
        <end position="671"/>
    </location>
</feature>
<feature type="disulfide bond" evidence="15">
    <location>
        <begin position="703"/>
        <end position="721"/>
    </location>
</feature>
<feature type="disulfide bond" evidence="15">
    <location>
        <begin position="903"/>
        <end position="918"/>
    </location>
</feature>
<dbReference type="PROSITE" id="PS50068">
    <property type="entry name" value="LDLRA_2"/>
    <property type="match status" value="18"/>
</dbReference>
<dbReference type="CDD" id="cd00055">
    <property type="entry name" value="EGF_Lam"/>
    <property type="match status" value="7"/>
</dbReference>
<protein>
    <recommendedName>
        <fullName evidence="25">Basement membrane-specific heparan sulfate proteoglycan core protein</fullName>
    </recommendedName>
</protein>
<sequence length="4270" mass="468068">MSIRTRLLMCALVSLCLLGANLRAETEIQDFDFADSEDEAKVVVKREAVYADDEDIVSADAPSAPFVEEGSGVLDNDSFTARPFVGNYIRYYRVTINITNLVHTASLDDRTSREFQQLSNQIQRDIEQIFRNSRGHQAITILNFSEGSLLVTFDIGSDDATQEEVRGVLETALRSGRLGTNNVSFEGFTIKALDTSADCPAYVGRSPNYLPRQGLNWASLLINNVFPCDGTVLAWEYYRLSTQGSAFVGVWRQIGNTEFTLIRKTELPAAAAGLNSVDVEVPIQVQQGDFIGIFYPRSTPENVVAQATIIDDAISDTELFQIYSAQFYEDSVREGASFDIKQVPNTSFNASFSIRAVMQYDWTSRRGAAGDANLESPYSCEPNQFSCGDSYCIEKVFVCDGQDDCKNALDEQNCDSVPALEEPCIEGRFRCNDGTCISRILRCNGNRDCPDGSDESRCTNCRDSEFVCSNKECISDYLRCNGQSDCQDGSDELGCSTPATGCKDDDFLCKNKNCIHISRRCDAFPDCDDGSDEDPDICLSVLTTFPPTCPGGFYKCVLGGCIETIRRCDNRRDCLDGSDELNCVFTCGSAEFTCDSGQCVDFRRRCDSTPDCVDQSDENGCPCTSDQFECSDRQCLSLRQRCDDSVDCRDGSDEIGCPCLESEFRCSDGQCIPNSQVCDRRSDCTDNTDESDCPRCRRNEFECNDGTCIDVRYKCDRSTQCPDGSDEFNCTCNAAEFRCRNGQCIPQQAVCDLRRDCYDASDELNCPVTCRGDEFTCANGECVDRRRFCDGRADCTDRSDEQNCPTSRPCPENQFQCDTGHCLDLQRRCDGRSDCPNGSDEVDCPTCSPTEYTCATGQCISSVQRCDRRNDCPDGSDERNCPCLSEEFTCTSDGRCLPAGYRCNGNTECRDGSDELGCVPQCSVREFKCSNNDCVSLSARCDGRLDCSDSSDERDCPSGVSITISPQQMRKRAGTSASFICQVIGNPPPTVVWSRRSGGAMPPQAVDSNGRLTIVNLRLEDAGDYLCRAISVYGTFEAVARLDVDYIGPVTEIPNSNGSCSRDQATCTNGNCIPRDYVCDGDNDCFDDSDERNCNTALPCEPNEFRCDNRQCALKIWRCDGDNDCLDKSDESNCPTRIPGAACQSDEFACRTINQCIPFAYQCDSQLDCNDRSDEIGCIPPTIVVPPAPEITVEVNGTFTIICEAVGVPTPLIVWRLNWGNIPSGDRVTVTSIDGRGTLTIRNAVIEDAGAYTCEAINNRGSIFAIPDALIIVRRTIGVCQLPRFNVDAARPDECIRCFCFGLTQTCYSSNLQISQVTLGNQVALVRRTTLEPTEQGFIQYIPSSREFEVRDFNNILRSGSYYWSLPYQYLSKRLSSYGGELTYRVYYEVDQFDVPTSDPDVIISGNGITLHHRSQTAFRPRSPTSINVPLVESAWERSRDSPRGGPISEYATREDLMLVLENVTTILIRASYDNRQTLIRLGNVLLTTGVPQITGRGRATSVEECTCPTGYTGQSCEECAAGFYRVEQGRYGRECVACNCNGRSNDCDPFSGVCRNCRDYTAGPYCNECAVGYVRDPRSSRPDICQPCPCPLTTPANQFSRTCTLDLSGEIICTACPEGYTGRRCDRCADRFQGNPLIPGDRCIPKGADVCDERGSVSNLPDVLTQQCACKTNAEGQYCNRCKPDTFHLSSDNPRGCISCFCMGMSQTCQSTTWTRAQVSLPFSQSTSGLVLTDMMQKETVSQGLSLDGQFREVVFRGFNNIDSSIRYWSLPQQFLGDKVTSYGGNLRFTLRYRAGRDSTPVSTSDPLVEIGGNDIILLHRSRVVIPEGRQQSFSIPLFESQWYRLDEVPATREHFMMVLADLKFILIRATHSRDTEESAISGITLDIAESRDAGQERAYTVEQCACPRGYKGLSCEDCDTGYTRSGKGLYLGLCEPCRCSGHSSECDPETGVCRNCRHNTQGEHCELCSRGYYGDATRGSVNDCQKCPCPLTESPNQFSPECTLDVDRQVTCSSCPIGHTGRRCERCATGYEGNPNQPGDFCKLINVTCDCDGRGTVANTLCDPNTQQCQCKNNVHGRRCSACLDGYFYLNRENEMGCLKCFCMGVTNRCSSSAYYRDEIVPMLNSDGTHNFQLTNRRLSRTISDGFTINAERNEITFNNFEGIQREQESLFFALPPKFRGDKISSYGGYLKFGLSYTTSFDAGRPVMDVDVEIISKQDIRFFYLHRPPPTARESNSYEILLTESSFRTLTDGQPPSRETFLSVLADIDAILIRATYQSSMDTVTLRDLRMEIAVPRPTGQRGSPEVESCVCPEGYTGLSCQECAPGYLRVEDSGTALGRCVSCNCNGHATSCDPQTGVCQNCQHNTVGDRCERCAPGFYGDPVAGTAYDCRTCPCPLTIPSNQFSPTCFLDVDTRVTCDGCPPGYTGRDCGQCAPGFQGNPLEPGGRCIRQAIEQVPEVTVNPASLSSPLGSTAIFQCIPSGRSPFNVVWSRIDGRPLPRRATQGPGPNYLLTITNLEFVDSAKYVCQVTNAYGTVREYATLNVERLETPIRVRIEEPTTIVSRLGLTARFVCVAVQYSFAANYVLSWTKDGGILPSKSIDQNGVLTIPNLNEDDLGTYTCTGSDPGSVDRATATITFGAVLEPPTVRIEPRFLRLSEGERVEFRCIVEGSPRPTVRWTKGESGPLPSHIYTDETGLFRITSASADDQSDYYCTATNSQGTSSVRTIIYVQRQTPVQVVVRRTNITAVIGQSEQLVCYAEGNNEVILIWSRDGGLPFGASQENGILTLTNIQPSYAGTYVCTGRTPTGIPGTATARITVTGTQFIAPTARIEPDRQIIGSGTTGTLRCIVSGEPWPVTTWSRANAQLSSNHQVSGEYLRVLQATMEDRGVYVCSVSNVAGNAQASAIVDIERREQPVVELYPGIQQVVTIGSSAIFTCRIVGGVPAPVVTWSRVGGQGFTSRTEIISDMSSIRFTAITPEEQGEYVCSATNDIGTVTATASLRVIGPPIIQITPSKRITSLVGDVVNIECVGIGDPAPTVFWRSGQKRRSDVLPEALEAGPSAARILFESIKKADEGQYICVATNERGRAEETVDVSVLESDGSVRPSVSILGPQRLSLVTGQSVELTCSSQGLTNPRIIWRRPGNQPLPPGHSVRSGVLYIPRIEPEYSGEYICSVLSDTLSAEFSATIHIIVNVTPRITITPSRVSTRSGQSLQLRCQPSGQGPFNIEWTKLDGQLSPQARDRDGVLEIRQVTRADAGRYRCVATSAGGSTEGFADVIVLAPPVAEVVTKQNQAVIGSTLEIRCNVQGDPPPAIRWEKDRGSLPLQHQIRNGVLTIYNIQPSDSGRYLCIATNDAGTATDFSIIAVDDPYVTNGPGVQRVNVGDRVELECVVTGTNIPTVTWTKLEGPLPQSAIVGAGILIIPEVRGEDAGTYQCTATNIAGTVQSRVELVVQGRPQFSVQQDYTTAALGTPAQLRCDTSGSPDPRISWIKESGDLPYDHSVLEDGGLYIPKVRPEDGGTYNCLASNQFGVSRYPVVLVVGAFVPYFQQNPVSYVQYEPLRQEYIDLDILLSFRPETTDGLLLYNGQFQTASGDFVCFGLQEQYPEFRFDVGSGAATIRGSQQLELNKWHTVHLKRSRKNGTLLVNDEAPYYGVSAGDFEGLDLQEPLFLGNVPDPRNIPASARFASGFVGGVSQLKIKGVDINLGADAREIVQVEQYQVCRDAQCQNGGSCRPYNTRFGFVCDCPRGLTGERCELIGERCYQGACGAQGRCYNLPAVSGFACICPFGYAGEGCLQSIRVADPEFNKTSFISYPTIKDGLLSVSVRLLFKPKSLDDGIVLYNSQRQDGKHDFIAVIIKDQHLEFRFDTGSGPAILRSRRPLSLDGWTTVLVTRKGRDGMLVVNNDEVVNEQVDPSDELLFSRLERGDVIRGTASGDKTVGLNLERPLYLGGVDPFENINPHVGTYAGFVGCVGELVVGDNAVKLIEDAIESLNIRDCGDRRLCERRPCRNNAQCVDVSPTQYTCICSAQFTGNNCETEIDVCVSRRPCQNGGQCVVVGNSFRCNCPLPWLGDFCNHREPLGNSVEVIGHGYIEFNKDLLPHRQRNTVEAISVTISTTEPNGLFFWQGQQAGNQEGKDYLALAVKDGYVEFSYELGSGAAVIKSTVTVDDGFSHLVVAERLGRNGSLIIDDQPSIKGAARGALQVLNVPGNIYFGGVPDLTKHTGNLFQDNFIGCITNIKLQNDRVLSFDSDPVGGMNVRLCKQTK</sequence>
<keyword evidence="7" id="KW-0677">Repeat</keyword>
<dbReference type="EMBL" id="HACG01037197">
    <property type="protein sequence ID" value="CEK84062.1"/>
    <property type="molecule type" value="Transcribed_RNA"/>
</dbReference>
<evidence type="ECO:0000256" key="8">
    <source>
        <dbReference type="ARBA" id="ARBA00022869"/>
    </source>
</evidence>
<feature type="domain" description="Ig-like" evidence="22">
    <location>
        <begin position="957"/>
        <end position="1029"/>
    </location>
</feature>
<dbReference type="GO" id="GO:0001764">
    <property type="term" value="P:neuron migration"/>
    <property type="evidence" value="ECO:0007669"/>
    <property type="project" value="UniProtKB-ARBA"/>
</dbReference>
<feature type="disulfide bond" evidence="15">
    <location>
        <begin position="829"/>
        <end position="844"/>
    </location>
</feature>
<feature type="domain" description="Laminin IV type A" evidence="23">
    <location>
        <begin position="1321"/>
        <end position="1505"/>
    </location>
</feature>
<feature type="domain" description="Ig-like" evidence="22">
    <location>
        <begin position="3011"/>
        <end position="3100"/>
    </location>
</feature>
<feature type="disulfide bond" evidence="15">
    <location>
        <begin position="642"/>
        <end position="657"/>
    </location>
</feature>
<feature type="disulfide bond" evidence="15">
    <location>
        <begin position="431"/>
        <end position="449"/>
    </location>
</feature>
<feature type="disulfide bond" evidence="16">
    <location>
        <begin position="1558"/>
        <end position="1567"/>
    </location>
</feature>
<dbReference type="PROSITE" id="PS50835">
    <property type="entry name" value="IG_LIKE"/>
    <property type="match status" value="14"/>
</dbReference>
<evidence type="ECO:0000256" key="15">
    <source>
        <dbReference type="PROSITE-ProRule" id="PRU00124"/>
    </source>
</evidence>
<evidence type="ECO:0000313" key="24">
    <source>
        <dbReference type="EMBL" id="CEK84062.1"/>
    </source>
</evidence>
<dbReference type="Pfam" id="PF00057">
    <property type="entry name" value="Ldl_recept_a"/>
    <property type="match status" value="18"/>
</dbReference>
<feature type="disulfide bond" evidence="15">
    <location>
        <begin position="770"/>
        <end position="782"/>
    </location>
</feature>
<dbReference type="CDD" id="cd00112">
    <property type="entry name" value="LDLa"/>
    <property type="match status" value="18"/>
</dbReference>
<keyword evidence="4" id="KW-0272">Extracellular matrix</keyword>
<feature type="disulfide bond" evidence="15">
    <location>
        <begin position="568"/>
        <end position="583"/>
    </location>
</feature>
<dbReference type="GO" id="GO:0005604">
    <property type="term" value="C:basement membrane"/>
    <property type="evidence" value="ECO:0007669"/>
    <property type="project" value="UniProtKB-SubCell"/>
</dbReference>
<keyword evidence="6 17" id="KW-0732">Signal</keyword>
<dbReference type="InterPro" id="IPR056863">
    <property type="entry name" value="LMN_ATRN_NET-like_EGF"/>
</dbReference>
<feature type="domain" description="Laminin IV type A" evidence="23">
    <location>
        <begin position="2129"/>
        <end position="2311"/>
    </location>
</feature>
<feature type="domain" description="Laminin G" evidence="19">
    <location>
        <begin position="3805"/>
        <end position="4008"/>
    </location>
</feature>
<dbReference type="InterPro" id="IPR013320">
    <property type="entry name" value="ConA-like_dom_sf"/>
</dbReference>
<dbReference type="PROSITE" id="PS51115">
    <property type="entry name" value="LAMININ_IVA"/>
    <property type="match status" value="3"/>
</dbReference>
<dbReference type="SMART" id="SM00179">
    <property type="entry name" value="EGF_CA"/>
    <property type="match status" value="4"/>
</dbReference>
<keyword evidence="5 13" id="KW-0245">EGF-like domain</keyword>
<feature type="disulfide bond" evidence="15">
    <location>
        <begin position="549"/>
        <end position="561"/>
    </location>
</feature>
<feature type="domain" description="EGF-like" evidence="20">
    <location>
        <begin position="3762"/>
        <end position="3800"/>
    </location>
</feature>
<dbReference type="GO" id="GO:0009887">
    <property type="term" value="P:animal organ morphogenesis"/>
    <property type="evidence" value="ECO:0007669"/>
    <property type="project" value="UniProtKB-ARBA"/>
</dbReference>
<feature type="disulfide bond" evidence="15">
    <location>
        <begin position="777"/>
        <end position="795"/>
    </location>
</feature>
<evidence type="ECO:0000259" key="22">
    <source>
        <dbReference type="PROSITE" id="PS50835"/>
    </source>
</evidence>
<dbReference type="InterPro" id="IPR001791">
    <property type="entry name" value="Laminin_G"/>
</dbReference>
<feature type="disulfide bond" evidence="15">
    <location>
        <begin position="623"/>
        <end position="635"/>
    </location>
</feature>
<evidence type="ECO:0000256" key="12">
    <source>
        <dbReference type="ARBA" id="ARBA00023319"/>
    </source>
</evidence>
<feature type="disulfide bond" evidence="15">
    <location>
        <begin position="556"/>
        <end position="574"/>
    </location>
</feature>
<dbReference type="InterPro" id="IPR003598">
    <property type="entry name" value="Ig_sub2"/>
</dbReference>
<keyword evidence="9 13" id="KW-1015">Disulfide bond</keyword>
<feature type="disulfide bond" evidence="16">
    <location>
        <begin position="2365"/>
        <end position="2374"/>
    </location>
</feature>
<feature type="domain" description="Ig-like" evidence="22">
    <location>
        <begin position="3287"/>
        <end position="3370"/>
    </location>
</feature>
<feature type="disulfide bond" evidence="15">
    <location>
        <begin position="732"/>
        <end position="744"/>
    </location>
</feature>
<dbReference type="InterPro" id="IPR036055">
    <property type="entry name" value="LDL_receptor-like_sf"/>
</dbReference>
<evidence type="ECO:0000256" key="7">
    <source>
        <dbReference type="ARBA" id="ARBA00022737"/>
    </source>
</evidence>
<feature type="disulfide bond" evidence="13">
    <location>
        <begin position="3771"/>
        <end position="3788"/>
    </location>
</feature>
<feature type="disulfide bond" evidence="13">
    <location>
        <begin position="4031"/>
        <end position="4040"/>
    </location>
</feature>
<feature type="domain" description="EGF-like" evidence="20">
    <location>
        <begin position="4043"/>
        <end position="4080"/>
    </location>
</feature>
<dbReference type="InterPro" id="IPR000082">
    <property type="entry name" value="SEA_dom"/>
</dbReference>
<dbReference type="FunFam" id="2.10.25.10:FF:000172">
    <property type="entry name" value="FAT atypical cadherin 3"/>
    <property type="match status" value="1"/>
</dbReference>
<feature type="disulfide bond" evidence="13">
    <location>
        <begin position="1671"/>
        <end position="1680"/>
    </location>
</feature>
<dbReference type="PROSITE" id="PS50024">
    <property type="entry name" value="SEA"/>
    <property type="match status" value="1"/>
</dbReference>
<feature type="disulfide bond" evidence="15">
    <location>
        <begin position="922"/>
        <end position="934"/>
    </location>
</feature>
<dbReference type="Gene3D" id="2.10.25.10">
    <property type="entry name" value="Laminin"/>
    <property type="match status" value="11"/>
</dbReference>
<feature type="disulfide bond" evidence="15">
    <location>
        <begin position="1100"/>
        <end position="1112"/>
    </location>
</feature>
<feature type="domain" description="EGF-like" evidence="20">
    <location>
        <begin position="4004"/>
        <end position="4041"/>
    </location>
</feature>
<dbReference type="InterPro" id="IPR036179">
    <property type="entry name" value="Ig-like_dom_sf"/>
</dbReference>
<dbReference type="GO" id="GO:0048646">
    <property type="term" value="P:anatomical structure formation involved in morphogenesis"/>
    <property type="evidence" value="ECO:0007669"/>
    <property type="project" value="UniProtKB-ARBA"/>
</dbReference>
<evidence type="ECO:0000256" key="13">
    <source>
        <dbReference type="PROSITE-ProRule" id="PRU00076"/>
    </source>
</evidence>
<feature type="disulfide bond" evidence="15">
    <location>
        <begin position="1107"/>
        <end position="1125"/>
    </location>
</feature>
<feature type="disulfide bond" evidence="15">
    <location>
        <begin position="678"/>
        <end position="693"/>
    </location>
</feature>
<dbReference type="PROSITE" id="PS01248">
    <property type="entry name" value="EGF_LAM_1"/>
    <property type="match status" value="6"/>
</dbReference>
<dbReference type="Gene3D" id="4.10.400.10">
    <property type="entry name" value="Low-density Lipoprotein Receptor"/>
    <property type="match status" value="18"/>
</dbReference>
<dbReference type="CDD" id="cd00054">
    <property type="entry name" value="EGF_CA"/>
    <property type="match status" value="3"/>
</dbReference>
<dbReference type="CDD" id="cd00096">
    <property type="entry name" value="Ig"/>
    <property type="match status" value="1"/>
</dbReference>
<dbReference type="PROSITE" id="PS50026">
    <property type="entry name" value="EGF_3"/>
    <property type="match status" value="5"/>
</dbReference>
<evidence type="ECO:0000256" key="5">
    <source>
        <dbReference type="ARBA" id="ARBA00022536"/>
    </source>
</evidence>
<feature type="disulfide bond" evidence="15">
    <location>
        <begin position="480"/>
        <end position="495"/>
    </location>
</feature>
<comment type="subcellular location">
    <subcellularLocation>
        <location evidence="1">Secreted</location>
        <location evidence="1">Extracellular space</location>
        <location evidence="1">Extracellular matrix</location>
        <location evidence="1">Basement membrane</location>
    </subcellularLocation>
</comment>
<evidence type="ECO:0000259" key="18">
    <source>
        <dbReference type="PROSITE" id="PS50024"/>
    </source>
</evidence>
<dbReference type="FunFam" id="2.10.25.10:FF:000106">
    <property type="entry name" value="Heparan sulfate proteoglycan 2"/>
    <property type="match status" value="2"/>
</dbReference>
<dbReference type="SMART" id="SM00281">
    <property type="entry name" value="LamB"/>
    <property type="match status" value="3"/>
</dbReference>
<feature type="chain" id="PRO_5002111833" description="Basement membrane-specific heparan sulfate proteoglycan core protein" evidence="17">
    <location>
        <begin position="25"/>
        <end position="4270"/>
    </location>
</feature>
<keyword evidence="12" id="KW-0393">Immunoglobulin domain</keyword>
<dbReference type="PANTHER" id="PTHR10075:SF100">
    <property type="entry name" value="FASCICLIN-2"/>
    <property type="match status" value="1"/>
</dbReference>
<dbReference type="Pfam" id="PF02210">
    <property type="entry name" value="Laminin_G_2"/>
    <property type="match status" value="2"/>
</dbReference>
<evidence type="ECO:0000256" key="17">
    <source>
        <dbReference type="SAM" id="SignalP"/>
    </source>
</evidence>
<comment type="caution">
    <text evidence="13">Lacks conserved residue(s) required for the propagation of feature annotation.</text>
</comment>
<dbReference type="PROSITE" id="PS50027">
    <property type="entry name" value="EGF_LAM_2"/>
    <property type="match status" value="4"/>
</dbReference>
<feature type="disulfide bond" evidence="15">
    <location>
        <begin position="929"/>
        <end position="947"/>
    </location>
</feature>
<feature type="disulfide bond" evidence="15">
    <location>
        <begin position="380"/>
        <end position="392"/>
    </location>
</feature>
<dbReference type="InterPro" id="IPR002172">
    <property type="entry name" value="LDrepeatLR_classA_rpt"/>
</dbReference>
<feature type="disulfide bond" evidence="13">
    <location>
        <begin position="3731"/>
        <end position="3748"/>
    </location>
</feature>
<evidence type="ECO:0000256" key="2">
    <source>
        <dbReference type="ARBA" id="ARBA00022473"/>
    </source>
</evidence>
<accession>A0A0B7ATX1</accession>
<feature type="disulfide bond" evidence="15">
    <location>
        <begin position="789"/>
        <end position="804"/>
    </location>
</feature>
<feature type="disulfide bond" evidence="15">
    <location>
        <begin position="1067"/>
        <end position="1085"/>
    </location>
</feature>
<evidence type="ECO:0000256" key="3">
    <source>
        <dbReference type="ARBA" id="ARBA00022525"/>
    </source>
</evidence>
<feature type="disulfide bond" evidence="15">
    <location>
        <begin position="461"/>
        <end position="473"/>
    </location>
</feature>
<dbReference type="PROSITE" id="PS01186">
    <property type="entry name" value="EGF_2"/>
    <property type="match status" value="2"/>
</dbReference>
<dbReference type="Gene3D" id="2.60.40.10">
    <property type="entry name" value="Immunoglobulins"/>
    <property type="match status" value="14"/>
</dbReference>
<dbReference type="SUPFAM" id="SSF48726">
    <property type="entry name" value="Immunoglobulin"/>
    <property type="match status" value="14"/>
</dbReference>
<feature type="disulfide bond" evidence="13">
    <location>
        <begin position="3790"/>
        <end position="3799"/>
    </location>
</feature>
<keyword evidence="11 16" id="KW-0424">Laminin EGF-like domain</keyword>
<proteinExistence type="predicted"/>
<feature type="disulfide bond" evidence="15">
    <location>
        <begin position="866"/>
        <end position="881"/>
    </location>
</feature>
<dbReference type="PROSITE" id="PS50025">
    <property type="entry name" value="LAM_G_DOMAIN"/>
    <property type="match status" value="3"/>
</dbReference>
<feature type="disulfide bond" evidence="13">
    <location>
        <begin position="3750"/>
        <end position="3759"/>
    </location>
</feature>
<feature type="domain" description="Laminin EGF-like" evidence="21">
    <location>
        <begin position="1539"/>
        <end position="1588"/>
    </location>
</feature>
<feature type="domain" description="Ig-like" evidence="22">
    <location>
        <begin position="2553"/>
        <end position="2640"/>
    </location>
</feature>
<feature type="disulfide bond" evidence="15">
    <location>
        <begin position="399"/>
        <end position="414"/>
    </location>
</feature>
<feature type="domain" description="EGF-like" evidence="20">
    <location>
        <begin position="1640"/>
        <end position="1681"/>
    </location>
</feature>
<dbReference type="Pfam" id="PF00052">
    <property type="entry name" value="Laminin_B"/>
    <property type="match status" value="3"/>
</dbReference>
<dbReference type="Gene3D" id="3.30.70.960">
    <property type="entry name" value="SEA domain"/>
    <property type="match status" value="1"/>
</dbReference>
<feature type="disulfide bond" evidence="15">
    <location>
        <begin position="443"/>
        <end position="458"/>
    </location>
</feature>
<reference evidence="24" key="1">
    <citation type="submission" date="2014-12" db="EMBL/GenBank/DDBJ databases">
        <title>Insight into the proteome of Arion vulgaris.</title>
        <authorList>
            <person name="Aradska J."/>
            <person name="Bulat T."/>
            <person name="Smidak R."/>
            <person name="Sarate P."/>
            <person name="Gangsoo J."/>
            <person name="Sialana F."/>
            <person name="Bilban M."/>
            <person name="Lubec G."/>
        </authorList>
    </citation>
    <scope>NUCLEOTIDE SEQUENCE</scope>
    <source>
        <tissue evidence="24">Skin</tissue>
    </source>
</reference>
<evidence type="ECO:0000259" key="23">
    <source>
        <dbReference type="PROSITE" id="PS51115"/>
    </source>
</evidence>
<dbReference type="CDD" id="cd00110">
    <property type="entry name" value="LamG"/>
    <property type="match status" value="3"/>
</dbReference>
<dbReference type="InterPro" id="IPR000742">
    <property type="entry name" value="EGF"/>
</dbReference>
<feature type="disulfide bond" evidence="15">
    <location>
        <begin position="739"/>
        <end position="757"/>
    </location>
</feature>
<feature type="disulfide bond" evidence="15">
    <location>
        <begin position="468"/>
        <end position="486"/>
    </location>
</feature>
<dbReference type="SMART" id="SM00181">
    <property type="entry name" value="EGF"/>
    <property type="match status" value="14"/>
</dbReference>
<dbReference type="FunFam" id="2.10.25.10:FF:000033">
    <property type="entry name" value="Laminin subunit alpha 2"/>
    <property type="match status" value="3"/>
</dbReference>